<name>A0A8B9HXE6_ASTMX</name>
<dbReference type="AlphaFoldDB" id="A0A8B9HXE6"/>
<evidence type="ECO:0000259" key="6">
    <source>
        <dbReference type="PROSITE" id="PS50950"/>
    </source>
</evidence>
<organism evidence="7 8">
    <name type="scientific">Astyanax mexicanus</name>
    <name type="common">Blind cave fish</name>
    <name type="synonym">Astyanax fasciatus mexicanus</name>
    <dbReference type="NCBI Taxonomy" id="7994"/>
    <lineage>
        <taxon>Eukaryota</taxon>
        <taxon>Metazoa</taxon>
        <taxon>Chordata</taxon>
        <taxon>Craniata</taxon>
        <taxon>Vertebrata</taxon>
        <taxon>Euteleostomi</taxon>
        <taxon>Actinopterygii</taxon>
        <taxon>Neopterygii</taxon>
        <taxon>Teleostei</taxon>
        <taxon>Ostariophysi</taxon>
        <taxon>Characiformes</taxon>
        <taxon>Characoidei</taxon>
        <taxon>Acestrorhamphidae</taxon>
        <taxon>Acestrorhamphinae</taxon>
        <taxon>Astyanax</taxon>
    </lineage>
</organism>
<keyword evidence="4 5" id="KW-0238">DNA-binding</keyword>
<evidence type="ECO:0000313" key="8">
    <source>
        <dbReference type="Proteomes" id="UP000694621"/>
    </source>
</evidence>
<keyword evidence="2 5" id="KW-0863">Zinc-finger</keyword>
<evidence type="ECO:0000256" key="1">
    <source>
        <dbReference type="ARBA" id="ARBA00022723"/>
    </source>
</evidence>
<dbReference type="Proteomes" id="UP000694621">
    <property type="component" value="Unplaced"/>
</dbReference>
<reference evidence="7" key="1">
    <citation type="submission" date="2025-08" db="UniProtKB">
        <authorList>
            <consortium name="Ensembl"/>
        </authorList>
    </citation>
    <scope>IDENTIFICATION</scope>
</reference>
<evidence type="ECO:0000256" key="5">
    <source>
        <dbReference type="PROSITE-ProRule" id="PRU00309"/>
    </source>
</evidence>
<feature type="domain" description="THAP-type" evidence="6">
    <location>
        <begin position="1"/>
        <end position="68"/>
    </location>
</feature>
<dbReference type="SUPFAM" id="SSF57716">
    <property type="entry name" value="Glucocorticoid receptor-like (DNA-binding domain)"/>
    <property type="match status" value="1"/>
</dbReference>
<dbReference type="InterPro" id="IPR006612">
    <property type="entry name" value="THAP_Znf"/>
</dbReference>
<evidence type="ECO:0000313" key="7">
    <source>
        <dbReference type="Ensembl" id="ENSAMXP00005019398.1"/>
    </source>
</evidence>
<evidence type="ECO:0000256" key="3">
    <source>
        <dbReference type="ARBA" id="ARBA00022833"/>
    </source>
</evidence>
<evidence type="ECO:0000256" key="2">
    <source>
        <dbReference type="ARBA" id="ARBA00022771"/>
    </source>
</evidence>
<dbReference type="Pfam" id="PF05485">
    <property type="entry name" value="THAP"/>
    <property type="match status" value="1"/>
</dbReference>
<keyword evidence="3" id="KW-0862">Zinc</keyword>
<dbReference type="PROSITE" id="PS50950">
    <property type="entry name" value="ZF_THAP"/>
    <property type="match status" value="1"/>
</dbReference>
<protein>
    <recommendedName>
        <fullName evidence="6">THAP-type domain-containing protein</fullName>
    </recommendedName>
</protein>
<evidence type="ECO:0000256" key="4">
    <source>
        <dbReference type="ARBA" id="ARBA00023125"/>
    </source>
</evidence>
<keyword evidence="1" id="KW-0479">Metal-binding</keyword>
<accession>A0A8B9HXE6</accession>
<dbReference type="GO" id="GO:0008270">
    <property type="term" value="F:zinc ion binding"/>
    <property type="evidence" value="ECO:0007669"/>
    <property type="project" value="UniProtKB-KW"/>
</dbReference>
<sequence length="68" mass="8121">MVNHCCVPGCRSEAKRSTKRFHRFPKDLNICRLWLMVMKHRLSSTEILNRESLTFLVQKCRTEQKTNL</sequence>
<dbReference type="Ensembl" id="ENSAMXT00005021447.1">
    <property type="protein sequence ID" value="ENSAMXP00005019398.1"/>
    <property type="gene ID" value="ENSAMXG00005010071.1"/>
</dbReference>
<dbReference type="GO" id="GO:0003677">
    <property type="term" value="F:DNA binding"/>
    <property type="evidence" value="ECO:0007669"/>
    <property type="project" value="UniProtKB-UniRule"/>
</dbReference>
<proteinExistence type="predicted"/>